<dbReference type="KEGG" id="fmg:HYN48_02850"/>
<reference evidence="1 2" key="1">
    <citation type="submission" date="2018-04" db="EMBL/GenBank/DDBJ databases">
        <title>Genome sequencing of Flavobacterium sp. HYN0048.</title>
        <authorList>
            <person name="Yi H."/>
            <person name="Baek C."/>
        </authorList>
    </citation>
    <scope>NUCLEOTIDE SEQUENCE [LARGE SCALE GENOMIC DNA]</scope>
    <source>
        <strain evidence="1 2">HYN0048</strain>
    </source>
</reference>
<name>A0A2S0RC42_9FLAO</name>
<proteinExistence type="predicted"/>
<dbReference type="Proteomes" id="UP000244193">
    <property type="component" value="Chromosome"/>
</dbReference>
<dbReference type="OrthoDB" id="700091at2"/>
<keyword evidence="2" id="KW-1185">Reference proteome</keyword>
<accession>A0A2S0RC42</accession>
<evidence type="ECO:0000313" key="2">
    <source>
        <dbReference type="Proteomes" id="UP000244193"/>
    </source>
</evidence>
<gene>
    <name evidence="1" type="ORF">HYN48_02850</name>
</gene>
<dbReference type="RefSeq" id="WP_108369695.1">
    <property type="nucleotide sequence ID" value="NZ_CP028811.1"/>
</dbReference>
<evidence type="ECO:0000313" key="1">
    <source>
        <dbReference type="EMBL" id="AWA29109.1"/>
    </source>
</evidence>
<dbReference type="EMBL" id="CP028811">
    <property type="protein sequence ID" value="AWA29109.1"/>
    <property type="molecule type" value="Genomic_DNA"/>
</dbReference>
<sequence>MMTRMVVSNYNATFLVWHFSDGEKDVQFVPMCHVNRPERFARIKTIVDSFRTKGYTVYYEGVSMSESIDSVQKDLALRKFRTIIGLVPNHYADPNNKSTQQFAVKGYVSQTDENVGVHKATDINADLPINVLVGLYEKEKGEIILSECDWKTRLDEKYHCRKTDSDAIETLVLQQRNEHLAGLVANAPQTKIVILYGARHERGFESYLQKHNPKWERVRDTHLIRW</sequence>
<organism evidence="1 2">
    <name type="scientific">Flavobacterium magnum</name>
    <dbReference type="NCBI Taxonomy" id="2162713"/>
    <lineage>
        <taxon>Bacteria</taxon>
        <taxon>Pseudomonadati</taxon>
        <taxon>Bacteroidota</taxon>
        <taxon>Flavobacteriia</taxon>
        <taxon>Flavobacteriales</taxon>
        <taxon>Flavobacteriaceae</taxon>
        <taxon>Flavobacterium</taxon>
    </lineage>
</organism>
<dbReference type="AlphaFoldDB" id="A0A2S0RC42"/>
<protein>
    <submittedName>
        <fullName evidence="1">Uncharacterized protein</fullName>
    </submittedName>
</protein>